<dbReference type="InterPro" id="IPR003226">
    <property type="entry name" value="MYG1_exonuclease"/>
</dbReference>
<evidence type="ECO:0000256" key="1">
    <source>
        <dbReference type="ARBA" id="ARBA00010105"/>
    </source>
</evidence>
<dbReference type="PANTHER" id="PTHR11215:SF1">
    <property type="entry name" value="MYG1 EXONUCLEASE"/>
    <property type="match status" value="1"/>
</dbReference>
<keyword evidence="2" id="KW-0378">Hydrolase</keyword>
<evidence type="ECO:0000313" key="3">
    <source>
        <dbReference type="Proteomes" id="UP001610432"/>
    </source>
</evidence>
<keyword evidence="3" id="KW-1185">Reference proteome</keyword>
<dbReference type="GO" id="GO:0016787">
    <property type="term" value="F:hydrolase activity"/>
    <property type="evidence" value="ECO:0007669"/>
    <property type="project" value="UniProtKB-KW"/>
</dbReference>
<gene>
    <name evidence="2" type="ORF">BJX67DRAFT_354534</name>
</gene>
<dbReference type="PANTHER" id="PTHR11215">
    <property type="entry name" value="METAL DEPENDENT HYDROLASE - RELATED"/>
    <property type="match status" value="1"/>
</dbReference>
<organism evidence="2 3">
    <name type="scientific">Aspergillus lucknowensis</name>
    <dbReference type="NCBI Taxonomy" id="176173"/>
    <lineage>
        <taxon>Eukaryota</taxon>
        <taxon>Fungi</taxon>
        <taxon>Dikarya</taxon>
        <taxon>Ascomycota</taxon>
        <taxon>Pezizomycotina</taxon>
        <taxon>Eurotiomycetes</taxon>
        <taxon>Eurotiomycetidae</taxon>
        <taxon>Eurotiales</taxon>
        <taxon>Aspergillaceae</taxon>
        <taxon>Aspergillus</taxon>
        <taxon>Aspergillus subgen. Nidulantes</taxon>
    </lineage>
</organism>
<dbReference type="RefSeq" id="XP_070885647.1">
    <property type="nucleotide sequence ID" value="XM_071029228.1"/>
</dbReference>
<protein>
    <submittedName>
        <fullName evidence="2">Metal-dependent protein hydrolase</fullName>
    </submittedName>
</protein>
<accession>A0ABR4LTF6</accession>
<evidence type="ECO:0000313" key="2">
    <source>
        <dbReference type="EMBL" id="KAL2866668.1"/>
    </source>
</evidence>
<dbReference type="GeneID" id="98144300"/>
<proteinExistence type="inferred from homology"/>
<dbReference type="Pfam" id="PF03690">
    <property type="entry name" value="MYG1_exonuc"/>
    <property type="match status" value="1"/>
</dbReference>
<sequence>MFRQLVKMAEESVPKKPRLGSPQIGTHNGHFHADEALAVYLLRLLPAYSHSPLIRTRDPALLATCHTVVDVGGEYDAPRNRYDHHQRTFNTTFPGFATKLSSAGLVYMHFGKSIIAQHAALPEEHDNVSLLYKKLYADFVEAIDANDNGISVFDSAEIEKAGIQKKFRDGGVTITSVVNDMNRPSTEEEEKLDEDGLFENASRFIGSVFLRKLKAATGSWLPARETVRKAYESRHAVDPSGKIMVLPTAGIPWKEHLYNFENEAATGDDAEKVYYVLYAEGPAKDAKWRIQAVSVNEGSFESRRPLPEKWRGVRDADLDGVIAAEGGQPAVPEGTVFVHASGFIGGHRTREGAYAMAVRALQ</sequence>
<comment type="caution">
    <text evidence="2">The sequence shown here is derived from an EMBL/GenBank/DDBJ whole genome shotgun (WGS) entry which is preliminary data.</text>
</comment>
<reference evidence="2 3" key="1">
    <citation type="submission" date="2024-07" db="EMBL/GenBank/DDBJ databases">
        <title>Section-level genome sequencing and comparative genomics of Aspergillus sections Usti and Cavernicolus.</title>
        <authorList>
            <consortium name="Lawrence Berkeley National Laboratory"/>
            <person name="Nybo J.L."/>
            <person name="Vesth T.C."/>
            <person name="Theobald S."/>
            <person name="Frisvad J.C."/>
            <person name="Larsen T.O."/>
            <person name="Kjaerboelling I."/>
            <person name="Rothschild-Mancinelli K."/>
            <person name="Lyhne E.K."/>
            <person name="Kogle M.E."/>
            <person name="Barry K."/>
            <person name="Clum A."/>
            <person name="Na H."/>
            <person name="Ledsgaard L."/>
            <person name="Lin J."/>
            <person name="Lipzen A."/>
            <person name="Kuo A."/>
            <person name="Riley R."/>
            <person name="Mondo S."/>
            <person name="Labutti K."/>
            <person name="Haridas S."/>
            <person name="Pangalinan J."/>
            <person name="Salamov A.A."/>
            <person name="Simmons B.A."/>
            <person name="Magnuson J.K."/>
            <person name="Chen J."/>
            <person name="Drula E."/>
            <person name="Henrissat B."/>
            <person name="Wiebenga A."/>
            <person name="Lubbers R.J."/>
            <person name="Gomes A.C."/>
            <person name="Macurrencykelacurrency M.R."/>
            <person name="Stajich J."/>
            <person name="Grigoriev I.V."/>
            <person name="Mortensen U.H."/>
            <person name="De Vries R.P."/>
            <person name="Baker S.E."/>
            <person name="Andersen M.R."/>
        </authorList>
    </citation>
    <scope>NUCLEOTIDE SEQUENCE [LARGE SCALE GENOMIC DNA]</scope>
    <source>
        <strain evidence="2 3">CBS 449.75</strain>
    </source>
</reference>
<name>A0ABR4LTF6_9EURO</name>
<dbReference type="EMBL" id="JBFXLQ010000023">
    <property type="protein sequence ID" value="KAL2866668.1"/>
    <property type="molecule type" value="Genomic_DNA"/>
</dbReference>
<dbReference type="Proteomes" id="UP001610432">
    <property type="component" value="Unassembled WGS sequence"/>
</dbReference>
<comment type="similarity">
    <text evidence="1">Belongs to the MYG1 family.</text>
</comment>